<reference evidence="1 2" key="1">
    <citation type="submission" date="2015-10" db="EMBL/GenBank/DDBJ databases">
        <title>Draft genome sequence of Streptomyces yokosukanensis DSM 40224, type strain for the species Streptomyces yokosukanensis.</title>
        <authorList>
            <person name="Ruckert C."/>
            <person name="Winkler A."/>
            <person name="Kalinowski J."/>
            <person name="Kampfer P."/>
            <person name="Glaeser S."/>
        </authorList>
    </citation>
    <scope>NUCLEOTIDE SEQUENCE [LARGE SCALE GENOMIC DNA]</scope>
    <source>
        <strain evidence="1 2">DSM 40224</strain>
    </source>
</reference>
<keyword evidence="2" id="KW-1185">Reference proteome</keyword>
<sequence>MLPADIAHSLRARARVVVSAPHHRQPGGTALEAEQPAPALDLMAALNDSLQREKAARGEGAGPAP</sequence>
<organism evidence="1 2">
    <name type="scientific">Streptomyces yokosukanensis</name>
    <dbReference type="NCBI Taxonomy" id="67386"/>
    <lineage>
        <taxon>Bacteria</taxon>
        <taxon>Bacillati</taxon>
        <taxon>Actinomycetota</taxon>
        <taxon>Actinomycetes</taxon>
        <taxon>Kitasatosporales</taxon>
        <taxon>Streptomycetaceae</taxon>
        <taxon>Streptomyces</taxon>
    </lineage>
</organism>
<evidence type="ECO:0000313" key="2">
    <source>
        <dbReference type="Proteomes" id="UP000053127"/>
    </source>
</evidence>
<dbReference type="AlphaFoldDB" id="A0A101PDF6"/>
<proteinExistence type="predicted"/>
<evidence type="ECO:0000313" key="1">
    <source>
        <dbReference type="EMBL" id="KUN09440.1"/>
    </source>
</evidence>
<gene>
    <name evidence="1" type="ORF">AQI95_06465</name>
</gene>
<comment type="caution">
    <text evidence="1">The sequence shown here is derived from an EMBL/GenBank/DDBJ whole genome shotgun (WGS) entry which is preliminary data.</text>
</comment>
<accession>A0A101PDF6</accession>
<name>A0A101PDF6_9ACTN</name>
<protein>
    <submittedName>
        <fullName evidence="1">Uncharacterized protein</fullName>
    </submittedName>
</protein>
<dbReference type="EMBL" id="LMWN01000006">
    <property type="protein sequence ID" value="KUN09440.1"/>
    <property type="molecule type" value="Genomic_DNA"/>
</dbReference>
<dbReference type="Proteomes" id="UP000053127">
    <property type="component" value="Unassembled WGS sequence"/>
</dbReference>